<dbReference type="PROSITE" id="PS50878">
    <property type="entry name" value="RT_POL"/>
    <property type="match status" value="1"/>
</dbReference>
<dbReference type="InterPro" id="IPR050951">
    <property type="entry name" value="Retrovirus_Pol_polyprotein"/>
</dbReference>
<reference evidence="6" key="1">
    <citation type="submission" date="2020-12" db="UniProtKB">
        <authorList>
            <consortium name="WormBaseParasite"/>
        </authorList>
    </citation>
    <scope>IDENTIFICATION</scope>
    <source>
        <strain evidence="6">MHco3</strain>
    </source>
</reference>
<dbReference type="InterPro" id="IPR000477">
    <property type="entry name" value="RT_dom"/>
</dbReference>
<dbReference type="Proteomes" id="UP000025227">
    <property type="component" value="Unplaced"/>
</dbReference>
<dbReference type="GO" id="GO:0003964">
    <property type="term" value="F:RNA-directed DNA polymerase activity"/>
    <property type="evidence" value="ECO:0007669"/>
    <property type="project" value="UniProtKB-EC"/>
</dbReference>
<keyword evidence="2" id="KW-0511">Multifunctional enzyme</keyword>
<dbReference type="Gene3D" id="3.10.10.10">
    <property type="entry name" value="HIV Type 1 Reverse Transcriptase, subunit A, domain 1"/>
    <property type="match status" value="1"/>
</dbReference>
<dbReference type="OrthoDB" id="5865526at2759"/>
<evidence type="ECO:0000256" key="3">
    <source>
        <dbReference type="SAM" id="MobiDB-lite"/>
    </source>
</evidence>
<dbReference type="InterPro" id="IPR043502">
    <property type="entry name" value="DNA/RNA_pol_sf"/>
</dbReference>
<evidence type="ECO:0000256" key="2">
    <source>
        <dbReference type="ARBA" id="ARBA00023268"/>
    </source>
</evidence>
<dbReference type="EC" id="2.7.7.49" evidence="1"/>
<dbReference type="SUPFAM" id="SSF56672">
    <property type="entry name" value="DNA/RNA polymerases"/>
    <property type="match status" value="1"/>
</dbReference>
<accession>A0A7I4YMG1</accession>
<dbReference type="CDD" id="cd01647">
    <property type="entry name" value="RT_LTR"/>
    <property type="match status" value="1"/>
</dbReference>
<dbReference type="Pfam" id="PF17919">
    <property type="entry name" value="RT_RNaseH_2"/>
    <property type="match status" value="1"/>
</dbReference>
<evidence type="ECO:0000256" key="1">
    <source>
        <dbReference type="ARBA" id="ARBA00012493"/>
    </source>
</evidence>
<dbReference type="WBParaSite" id="HCON_00116070-00001">
    <property type="protein sequence ID" value="HCON_00116070-00001"/>
    <property type="gene ID" value="HCON_00116070"/>
</dbReference>
<dbReference type="PANTHER" id="PTHR37984:SF5">
    <property type="entry name" value="PROTEIN NYNRIN-LIKE"/>
    <property type="match status" value="1"/>
</dbReference>
<dbReference type="FunFam" id="3.30.70.270:FF:000020">
    <property type="entry name" value="Transposon Tf2-6 polyprotein-like Protein"/>
    <property type="match status" value="1"/>
</dbReference>
<organism evidence="5 6">
    <name type="scientific">Haemonchus contortus</name>
    <name type="common">Barber pole worm</name>
    <dbReference type="NCBI Taxonomy" id="6289"/>
    <lineage>
        <taxon>Eukaryota</taxon>
        <taxon>Metazoa</taxon>
        <taxon>Ecdysozoa</taxon>
        <taxon>Nematoda</taxon>
        <taxon>Chromadorea</taxon>
        <taxon>Rhabditida</taxon>
        <taxon>Rhabditina</taxon>
        <taxon>Rhabditomorpha</taxon>
        <taxon>Strongyloidea</taxon>
        <taxon>Trichostrongylidae</taxon>
        <taxon>Haemonchus</taxon>
    </lineage>
</organism>
<dbReference type="InterPro" id="IPR041577">
    <property type="entry name" value="RT_RNaseH_2"/>
</dbReference>
<feature type="domain" description="Reverse transcriptase" evidence="4">
    <location>
        <begin position="292"/>
        <end position="471"/>
    </location>
</feature>
<evidence type="ECO:0000313" key="6">
    <source>
        <dbReference type="WBParaSite" id="HCON_00116070-00001"/>
    </source>
</evidence>
<dbReference type="PANTHER" id="PTHR37984">
    <property type="entry name" value="PROTEIN CBG26694"/>
    <property type="match status" value="1"/>
</dbReference>
<evidence type="ECO:0000313" key="5">
    <source>
        <dbReference type="Proteomes" id="UP000025227"/>
    </source>
</evidence>
<feature type="region of interest" description="Disordered" evidence="3">
    <location>
        <begin position="59"/>
        <end position="95"/>
    </location>
</feature>
<dbReference type="AlphaFoldDB" id="A0A7I4YMG1"/>
<dbReference type="InterPro" id="IPR043128">
    <property type="entry name" value="Rev_trsase/Diguanyl_cyclase"/>
</dbReference>
<dbReference type="OMA" id="KSFPCER"/>
<dbReference type="Gene3D" id="3.30.70.270">
    <property type="match status" value="2"/>
</dbReference>
<evidence type="ECO:0000259" key="4">
    <source>
        <dbReference type="PROSITE" id="PS50878"/>
    </source>
</evidence>
<name>A0A7I4YMG1_HAECO</name>
<sequence length="602" mass="67098">MAFKGAVRLSLALQQEPSRRVVFFVRRGNDDTIVLGTNVLRTTGLQALLKPAAEMKRNSVSVQTLSKDSEKRASATQTAPLPKSKPRKSTSKSFPCERVEVEKLEKKEVVKPVSATIAARVYLKPGETKHVPISGRPSKSTQVLWSDCDLIPNAVCKSGQTLSIPVTNTTDEAKVFQAGEKIGCWDQRVIIEKSPMHCANMLERTSAPMSDRWKVLVGLLQQNKSEGSWCELLENNVRDFQDVFAVTDQELTQTHLVEHDIQTGSAKPIKQKARPVPLAARAELRKILMDLQDRNIIEPSSSPWSSPIVLVRKKDGSLRLCVDYRKVNQVTHIDSHPLPTIDTILQNLKGKSWFSTLDLSSGYWQMMLANGAKEKSAFATTEGLYQFKVLPFGLASSPAAFQRLMHSVLHSLQGDEVSCYLDDIIVATATKERHMVVLGKVLERLRSANLKLNPKKCILMEPKVEFLGHVLDRDGLHADPKKISAIREYPTPQTRSELKTFLGMCSYYRKFILRFSKIAAPLHEMTSEGTKFEWTKSRTDAFETLKEALTSTPVLAQPDIEGARSGARPFCIHTDASYSGVGAVLSQKGDDNFLHPIFFASK</sequence>
<dbReference type="Pfam" id="PF00078">
    <property type="entry name" value="RVT_1"/>
    <property type="match status" value="1"/>
</dbReference>
<keyword evidence="5" id="KW-1185">Reference proteome</keyword>
<protein>
    <recommendedName>
        <fullName evidence="1">RNA-directed DNA polymerase</fullName>
        <ecNumber evidence="1">2.7.7.49</ecNumber>
    </recommendedName>
</protein>
<proteinExistence type="predicted"/>